<dbReference type="InterPro" id="IPR053207">
    <property type="entry name" value="Non-NMDA_GluR_Accessory"/>
</dbReference>
<evidence type="ECO:0000256" key="1">
    <source>
        <dbReference type="ARBA" id="ARBA00023157"/>
    </source>
</evidence>
<dbReference type="Proteomes" id="UP001152798">
    <property type="component" value="Chromosome 4"/>
</dbReference>
<keyword evidence="1" id="KW-1015">Disulfide bond</keyword>
<dbReference type="Gene3D" id="2.60.120.290">
    <property type="entry name" value="Spermadhesin, CUB domain"/>
    <property type="match status" value="1"/>
</dbReference>
<dbReference type="SUPFAM" id="SSF49854">
    <property type="entry name" value="Spermadhesin, CUB domain"/>
    <property type="match status" value="1"/>
</dbReference>
<reference evidence="3" key="1">
    <citation type="submission" date="2022-01" db="EMBL/GenBank/DDBJ databases">
        <authorList>
            <person name="King R."/>
        </authorList>
    </citation>
    <scope>NUCLEOTIDE SEQUENCE</scope>
</reference>
<accession>A0A9P0MNJ9</accession>
<sequence length="157" mass="18550">MYRARKQTTDVKQILTDQIPLNRDNSYKLYRLHFNAALSPHCSNGFCYINPFVARSLQKPVKFLWRCFNIKGPLTRTLISNPPSALILERCDSRPCRIQSPNYPGVYPRNITCYYRIEHRQVPRGKHALLAVRQRNSHKVHIKDQVVKYDRSQRVLR</sequence>
<evidence type="ECO:0000313" key="4">
    <source>
        <dbReference type="Proteomes" id="UP001152798"/>
    </source>
</evidence>
<dbReference type="OrthoDB" id="10037824at2759"/>
<feature type="domain" description="CUB" evidence="2">
    <location>
        <begin position="94"/>
        <end position="121"/>
    </location>
</feature>
<dbReference type="InterPro" id="IPR035914">
    <property type="entry name" value="Sperma_CUB_dom_sf"/>
</dbReference>
<proteinExistence type="predicted"/>
<dbReference type="Pfam" id="PF00431">
    <property type="entry name" value="CUB"/>
    <property type="match status" value="1"/>
</dbReference>
<evidence type="ECO:0000259" key="2">
    <source>
        <dbReference type="Pfam" id="PF00431"/>
    </source>
</evidence>
<evidence type="ECO:0000313" key="3">
    <source>
        <dbReference type="EMBL" id="CAH1399234.1"/>
    </source>
</evidence>
<name>A0A9P0MNJ9_NEZVI</name>
<dbReference type="GO" id="GO:0005886">
    <property type="term" value="C:plasma membrane"/>
    <property type="evidence" value="ECO:0007669"/>
    <property type="project" value="TreeGrafter"/>
</dbReference>
<protein>
    <recommendedName>
        <fullName evidence="2">CUB domain-containing protein</fullName>
    </recommendedName>
</protein>
<keyword evidence="4" id="KW-1185">Reference proteome</keyword>
<dbReference type="PANTHER" id="PTHR47537">
    <property type="entry name" value="CUBILIN"/>
    <property type="match status" value="1"/>
</dbReference>
<organism evidence="3 4">
    <name type="scientific">Nezara viridula</name>
    <name type="common">Southern green stink bug</name>
    <name type="synonym">Cimex viridulus</name>
    <dbReference type="NCBI Taxonomy" id="85310"/>
    <lineage>
        <taxon>Eukaryota</taxon>
        <taxon>Metazoa</taxon>
        <taxon>Ecdysozoa</taxon>
        <taxon>Arthropoda</taxon>
        <taxon>Hexapoda</taxon>
        <taxon>Insecta</taxon>
        <taxon>Pterygota</taxon>
        <taxon>Neoptera</taxon>
        <taxon>Paraneoptera</taxon>
        <taxon>Hemiptera</taxon>
        <taxon>Heteroptera</taxon>
        <taxon>Panheteroptera</taxon>
        <taxon>Pentatomomorpha</taxon>
        <taxon>Pentatomoidea</taxon>
        <taxon>Pentatomidae</taxon>
        <taxon>Pentatominae</taxon>
        <taxon>Nezara</taxon>
    </lineage>
</organism>
<dbReference type="EMBL" id="OV725080">
    <property type="protein sequence ID" value="CAH1399234.1"/>
    <property type="molecule type" value="Genomic_DNA"/>
</dbReference>
<dbReference type="AlphaFoldDB" id="A0A9P0MNJ9"/>
<dbReference type="PANTHER" id="PTHR47537:SF3">
    <property type="entry name" value="CUB DOMAIN-CONTAINING PROTEIN"/>
    <property type="match status" value="1"/>
</dbReference>
<dbReference type="InterPro" id="IPR000859">
    <property type="entry name" value="CUB_dom"/>
</dbReference>
<gene>
    <name evidence="3" type="ORF">NEZAVI_LOCUS8722</name>
</gene>